<organism evidence="1 2">
    <name type="scientific">Colletotrichum truncatum</name>
    <name type="common">Anthracnose fungus</name>
    <name type="synonym">Colletotrichum capsici</name>
    <dbReference type="NCBI Taxonomy" id="5467"/>
    <lineage>
        <taxon>Eukaryota</taxon>
        <taxon>Fungi</taxon>
        <taxon>Dikarya</taxon>
        <taxon>Ascomycota</taxon>
        <taxon>Pezizomycotina</taxon>
        <taxon>Sordariomycetes</taxon>
        <taxon>Hypocreomycetidae</taxon>
        <taxon>Glomerellales</taxon>
        <taxon>Glomerellaceae</taxon>
        <taxon>Colletotrichum</taxon>
        <taxon>Colletotrichum truncatum species complex</taxon>
    </lineage>
</organism>
<protein>
    <submittedName>
        <fullName evidence="1">Cellulose-growth-specific protein</fullName>
    </submittedName>
</protein>
<dbReference type="Proteomes" id="UP000805649">
    <property type="component" value="Unassembled WGS sequence"/>
</dbReference>
<name>A0ACC3YKN6_COLTU</name>
<comment type="caution">
    <text evidence="1">The sequence shown here is derived from an EMBL/GenBank/DDBJ whole genome shotgun (WGS) entry which is preliminary data.</text>
</comment>
<dbReference type="EMBL" id="VUJX02000009">
    <property type="protein sequence ID" value="KAL0932470.1"/>
    <property type="molecule type" value="Genomic_DNA"/>
</dbReference>
<evidence type="ECO:0000313" key="2">
    <source>
        <dbReference type="Proteomes" id="UP000805649"/>
    </source>
</evidence>
<evidence type="ECO:0000313" key="1">
    <source>
        <dbReference type="EMBL" id="KAL0932470.1"/>
    </source>
</evidence>
<sequence>MKYTVASLLGSAALVAAHGYVENATIGGEAYTFYQPYQDPYMNPAPDRVSRAIQGNGPVEDITSIDLQCGGYSAGGVEGSKPAKLEAKVAAGSEVTLNWTLWPDSHVGPVITYMAKCPDAGCTDWLPGTEAVWFKVQEGGREGTTNNWAATPLMKAGNSGVKYTIPECISPGHYLVRHEIIALHAAYSYPGAQFYPGCHQLEVTGSGSTTPSNLVAFPGAYTKDDAGIVFDAYKAQEYKIPGPALFSCSGSNSGSGSGSAPASSAAPVATSAAATSAPAATSAAAAPSATPVEAEDDEDDCPAESATPTSAAAVTQAAVTPTQAAEYDDEDDCPAESEAPVATPTPTQPVDEDDEDDCPAESEAPVATPTQAAEEEDEDDCPAESEAPVATPTPTQAADEEDDEDCPAETPSAVAKRQSFHERRSA</sequence>
<proteinExistence type="predicted"/>
<reference evidence="1 2" key="1">
    <citation type="journal article" date="2020" name="Phytopathology">
        <title>Genome Sequence Resources of Colletotrichum truncatum, C. plurivorum, C. musicola, and C. sojae: Four Species Pathogenic to Soybean (Glycine max).</title>
        <authorList>
            <person name="Rogerio F."/>
            <person name="Boufleur T.R."/>
            <person name="Ciampi-Guillardi M."/>
            <person name="Sukno S.A."/>
            <person name="Thon M.R."/>
            <person name="Massola Junior N.S."/>
            <person name="Baroncelli R."/>
        </authorList>
    </citation>
    <scope>NUCLEOTIDE SEQUENCE [LARGE SCALE GENOMIC DNA]</scope>
    <source>
        <strain evidence="1 2">CMES1059</strain>
    </source>
</reference>
<keyword evidence="2" id="KW-1185">Reference proteome</keyword>
<accession>A0ACC3YKN6</accession>
<gene>
    <name evidence="1" type="ORF">CTRU02_213423</name>
</gene>